<reference evidence="2" key="1">
    <citation type="submission" date="2022-12" db="EMBL/GenBank/DDBJ databases">
        <title>Genome assemblies of Blomia tropicalis.</title>
        <authorList>
            <person name="Cui Y."/>
        </authorList>
    </citation>
    <scope>NUCLEOTIDE SEQUENCE</scope>
    <source>
        <tissue evidence="2">Adult mites</tissue>
    </source>
</reference>
<keyword evidence="3" id="KW-1185">Reference proteome</keyword>
<dbReference type="SUPFAM" id="SSF54695">
    <property type="entry name" value="POZ domain"/>
    <property type="match status" value="1"/>
</dbReference>
<dbReference type="Pfam" id="PF00651">
    <property type="entry name" value="BTB"/>
    <property type="match status" value="1"/>
</dbReference>
<dbReference type="InterPro" id="IPR011333">
    <property type="entry name" value="SKP1/BTB/POZ_sf"/>
</dbReference>
<feature type="domain" description="BTB" evidence="1">
    <location>
        <begin position="100"/>
        <end position="162"/>
    </location>
</feature>
<dbReference type="Proteomes" id="UP001142055">
    <property type="component" value="Chromosome 1"/>
</dbReference>
<proteinExistence type="predicted"/>
<accession>A0A9Q0RSA0</accession>
<organism evidence="2 3">
    <name type="scientific">Blomia tropicalis</name>
    <name type="common">Mite</name>
    <dbReference type="NCBI Taxonomy" id="40697"/>
    <lineage>
        <taxon>Eukaryota</taxon>
        <taxon>Metazoa</taxon>
        <taxon>Ecdysozoa</taxon>
        <taxon>Arthropoda</taxon>
        <taxon>Chelicerata</taxon>
        <taxon>Arachnida</taxon>
        <taxon>Acari</taxon>
        <taxon>Acariformes</taxon>
        <taxon>Sarcoptiformes</taxon>
        <taxon>Astigmata</taxon>
        <taxon>Glycyphagoidea</taxon>
        <taxon>Echimyopodidae</taxon>
        <taxon>Blomia</taxon>
    </lineage>
</organism>
<evidence type="ECO:0000313" key="3">
    <source>
        <dbReference type="Proteomes" id="UP001142055"/>
    </source>
</evidence>
<dbReference type="EMBL" id="JAPWDV010000001">
    <property type="protein sequence ID" value="KAJ6223976.1"/>
    <property type="molecule type" value="Genomic_DNA"/>
</dbReference>
<evidence type="ECO:0000313" key="2">
    <source>
        <dbReference type="EMBL" id="KAJ6223976.1"/>
    </source>
</evidence>
<dbReference type="Gene3D" id="3.30.710.10">
    <property type="entry name" value="Potassium Channel Kv1.1, Chain A"/>
    <property type="match status" value="1"/>
</dbReference>
<comment type="caution">
    <text evidence="2">The sequence shown here is derived from an EMBL/GenBank/DDBJ whole genome shotgun (WGS) entry which is preliminary data.</text>
</comment>
<gene>
    <name evidence="2" type="ORF">RDWZM_002521</name>
</gene>
<protein>
    <recommendedName>
        <fullName evidence="1">BTB domain-containing protein</fullName>
    </recommendedName>
</protein>
<dbReference type="AlphaFoldDB" id="A0A9Q0RSA0"/>
<evidence type="ECO:0000259" key="1">
    <source>
        <dbReference type="Pfam" id="PF00651"/>
    </source>
</evidence>
<name>A0A9Q0RSA0_BLOTA</name>
<sequence>MEDLPKMNDTFDLYLNEKVDKLEITEQSRVHNVRTTDYTISNFAASKHTRLWSMKMNGQYIDSLICTTNNYQEAVHMDLILALNPKTGNFFQLVPQDSTSSTSVQKFIVDSFITSALLKEIIYYAYNRKCTLTEQNSVSIADFAAKYGIDSLVQYCLDYLMNHVSVNNVIKGFELADMDRFVNVTARTFFQSFIEDHLEQLFEMQHDFESIIQTFA</sequence>
<dbReference type="InterPro" id="IPR000210">
    <property type="entry name" value="BTB/POZ_dom"/>
</dbReference>